<gene>
    <name evidence="4" type="ORF">CVLEPA_LOCUS19360</name>
</gene>
<dbReference type="Proteomes" id="UP001642483">
    <property type="component" value="Unassembled WGS sequence"/>
</dbReference>
<dbReference type="PANTHER" id="PTHR46270:SF2">
    <property type="entry name" value="TIR DOMAIN-CONTAINING PROTEIN"/>
    <property type="match status" value="1"/>
</dbReference>
<evidence type="ECO:0000259" key="2">
    <source>
        <dbReference type="Pfam" id="PF05729"/>
    </source>
</evidence>
<dbReference type="Pfam" id="PF13676">
    <property type="entry name" value="TIR_2"/>
    <property type="match status" value="1"/>
</dbReference>
<evidence type="ECO:0000313" key="4">
    <source>
        <dbReference type="EMBL" id="CAK8687283.1"/>
    </source>
</evidence>
<feature type="region of interest" description="Disordered" evidence="1">
    <location>
        <begin position="936"/>
        <end position="976"/>
    </location>
</feature>
<dbReference type="SUPFAM" id="SSF52200">
    <property type="entry name" value="Toll/Interleukin receptor TIR domain"/>
    <property type="match status" value="1"/>
</dbReference>
<accession>A0ABP0G721</accession>
<dbReference type="InterPro" id="IPR027417">
    <property type="entry name" value="P-loop_NTPase"/>
</dbReference>
<feature type="domain" description="NACHT" evidence="2">
    <location>
        <begin position="480"/>
        <end position="638"/>
    </location>
</feature>
<dbReference type="Gene3D" id="3.40.50.300">
    <property type="entry name" value="P-loop containing nucleotide triphosphate hydrolases"/>
    <property type="match status" value="1"/>
</dbReference>
<proteinExistence type="predicted"/>
<evidence type="ECO:0008006" key="6">
    <source>
        <dbReference type="Google" id="ProtNLM"/>
    </source>
</evidence>
<feature type="compositionally biased region" description="Low complexity" evidence="1">
    <location>
        <begin position="951"/>
        <end position="961"/>
    </location>
</feature>
<feature type="region of interest" description="Disordered" evidence="1">
    <location>
        <begin position="186"/>
        <end position="227"/>
    </location>
</feature>
<dbReference type="InterPro" id="IPR035897">
    <property type="entry name" value="Toll_tir_struct_dom_sf"/>
</dbReference>
<reference evidence="4 5" key="1">
    <citation type="submission" date="2024-02" db="EMBL/GenBank/DDBJ databases">
        <authorList>
            <person name="Daric V."/>
            <person name="Darras S."/>
        </authorList>
    </citation>
    <scope>NUCLEOTIDE SEQUENCE [LARGE SCALE GENOMIC DNA]</scope>
</reference>
<feature type="domain" description="TIR" evidence="3">
    <location>
        <begin position="246"/>
        <end position="366"/>
    </location>
</feature>
<feature type="region of interest" description="Disordered" evidence="1">
    <location>
        <begin position="103"/>
        <end position="133"/>
    </location>
</feature>
<dbReference type="InterPro" id="IPR007111">
    <property type="entry name" value="NACHT_NTPase"/>
</dbReference>
<dbReference type="InterPro" id="IPR000157">
    <property type="entry name" value="TIR_dom"/>
</dbReference>
<dbReference type="Pfam" id="PF05729">
    <property type="entry name" value="NACHT"/>
    <property type="match status" value="1"/>
</dbReference>
<evidence type="ECO:0000259" key="3">
    <source>
        <dbReference type="Pfam" id="PF13676"/>
    </source>
</evidence>
<name>A0ABP0G721_CLALP</name>
<dbReference type="PANTHER" id="PTHR46270">
    <property type="entry name" value="ARMADILLO-TYPE FOLD-RELATED"/>
    <property type="match status" value="1"/>
</dbReference>
<evidence type="ECO:0000313" key="5">
    <source>
        <dbReference type="Proteomes" id="UP001642483"/>
    </source>
</evidence>
<organism evidence="4 5">
    <name type="scientific">Clavelina lepadiformis</name>
    <name type="common">Light-bulb sea squirt</name>
    <name type="synonym">Ascidia lepadiformis</name>
    <dbReference type="NCBI Taxonomy" id="159417"/>
    <lineage>
        <taxon>Eukaryota</taxon>
        <taxon>Metazoa</taxon>
        <taxon>Chordata</taxon>
        <taxon>Tunicata</taxon>
        <taxon>Ascidiacea</taxon>
        <taxon>Aplousobranchia</taxon>
        <taxon>Clavelinidae</taxon>
        <taxon>Clavelina</taxon>
    </lineage>
</organism>
<dbReference type="EMBL" id="CAWYQH010000104">
    <property type="protein sequence ID" value="CAK8687283.1"/>
    <property type="molecule type" value="Genomic_DNA"/>
</dbReference>
<comment type="caution">
    <text evidence="4">The sequence shown here is derived from an EMBL/GenBank/DDBJ whole genome shotgun (WGS) entry which is preliminary data.</text>
</comment>
<dbReference type="SUPFAM" id="SSF52540">
    <property type="entry name" value="P-loop containing nucleoside triphosphate hydrolases"/>
    <property type="match status" value="2"/>
</dbReference>
<evidence type="ECO:0000256" key="1">
    <source>
        <dbReference type="SAM" id="MobiDB-lite"/>
    </source>
</evidence>
<protein>
    <recommendedName>
        <fullName evidence="6">TIR domain-containing protein</fullName>
    </recommendedName>
</protein>
<feature type="region of interest" description="Disordered" evidence="1">
    <location>
        <begin position="863"/>
        <end position="907"/>
    </location>
</feature>
<sequence>MENSEASLSVVSRIDPGLIELASKMAESGVGPVTINYAPKIYHHDERQYQHHDQRRYQDNREYKQKYIRDLKNTKATQVKEKKINPLDSAKQFEPSIEKQVSANNPFDLPQLNTPTPDPPDPTHPKQPIEANPQVEPHTDISEVTNQSNALNTEIPSTTSGNVAIQPTICHAERNTSGVLEQTGFTRTKQPISASTSQTEVPSTSPLIANPPTTSSAEPNNPQATNSLCEPWASQHQDDNNGNQHIMISYNWNDSKDLAHKISDELSAAGYKVWMDKNEMRGNIYDKMYEAVDNAYLVLMFLSENYKLSENCKREGNLAADKRKRIIPIITQDNYKMEGWTALLVSGKLCYDFRKESFEDNFEKLIQEIDHPNEQYQFTKCSEANKTDQRKLGKREEAIGKVLQEQNKRREDDIRLQAGIDVSVADIPVVHPKYTKVSYFQGRAVPEHETYAPSTGEPDTFKRDENIEFEELLKSNNRFTAFIGYPGSGKTTLSKRLAKTEKYKCLYYKFMEMPVGEKVSFRKLIMDNIYPDLDETTREDAWEWIKENQKSCLLLFDGLDQAEWSLKDKVPKVDYDTPQSVPDLIANLCNKHFLPDIKLVFTSRPHSISALPAPLRPDSTILLGDLPLDRMKELFYFYAGASADELWNDLSRNAKIVFALCFNPLLLQLVIAAGLAPTTTIGKIITTTRVFATVLENLRCSEHAKHQDILLLVKQLSEVAYKATMRSSVVIKRDDLSAVGLEPDQIQDIVVGIYAHFAEVCHVFDGHVKYYFAHQLYQEFFTAKFIVNELPMDKFKHLVSNKLFSDEKWSVIRRFVCGLLIDMMKDSSISNIAATGRDQPDRSCLTSLPFNRQNKVVEEQISLTQKSAEEESQSSEYQPSALLSRRSTEHQTEEMESSDSSISKIATSGHEQRERSCLLSRCFCCLNRQDEQVEEQISLTQKPAEEKISSPEHQSSSLLSPRSTEQQDHMKACSSSSDVAEKRRIWIESLKSQLVHFEKLQRWKDEDGRRYISLLCELNESSNMTIFNKASLRFPRKLVLYPLKLSSSEAAIFCDVLRKQRNELEKLDLSDCFSPGDVERLILAISEMPGKVKVLDIRGNIIKDIPGPEFFVKIEERLYMVGCFVRIPNSSEKQKIQLVLDQLHGSRLKIRVGYDDAFNDDMFTSGKHS</sequence>
<dbReference type="Gene3D" id="3.40.50.10140">
    <property type="entry name" value="Toll/interleukin-1 receptor homology (TIR) domain"/>
    <property type="match status" value="1"/>
</dbReference>
<keyword evidence="5" id="KW-1185">Reference proteome</keyword>